<dbReference type="EMBL" id="JAPMOS010000168">
    <property type="protein sequence ID" value="KAJ4454282.1"/>
    <property type="molecule type" value="Genomic_DNA"/>
</dbReference>
<comment type="caution">
    <text evidence="1">The sequence shown here is derived from an EMBL/GenBank/DDBJ whole genome shotgun (WGS) entry which is preliminary data.</text>
</comment>
<evidence type="ECO:0000313" key="2">
    <source>
        <dbReference type="Proteomes" id="UP001141327"/>
    </source>
</evidence>
<evidence type="ECO:0000313" key="1">
    <source>
        <dbReference type="EMBL" id="KAJ4454282.1"/>
    </source>
</evidence>
<organism evidence="1 2">
    <name type="scientific">Paratrimastix pyriformis</name>
    <dbReference type="NCBI Taxonomy" id="342808"/>
    <lineage>
        <taxon>Eukaryota</taxon>
        <taxon>Metamonada</taxon>
        <taxon>Preaxostyla</taxon>
        <taxon>Paratrimastigidae</taxon>
        <taxon>Paratrimastix</taxon>
    </lineage>
</organism>
<reference evidence="1" key="1">
    <citation type="journal article" date="2022" name="bioRxiv">
        <title>Genomics of Preaxostyla Flagellates Illuminates Evolutionary Transitions and the Path Towards Mitochondrial Loss.</title>
        <authorList>
            <person name="Novak L.V.F."/>
            <person name="Treitli S.C."/>
            <person name="Pyrih J."/>
            <person name="Halakuc P."/>
            <person name="Pipaliya S.V."/>
            <person name="Vacek V."/>
            <person name="Brzon O."/>
            <person name="Soukal P."/>
            <person name="Eme L."/>
            <person name="Dacks J.B."/>
            <person name="Karnkowska A."/>
            <person name="Elias M."/>
            <person name="Hampl V."/>
        </authorList>
    </citation>
    <scope>NUCLEOTIDE SEQUENCE</scope>
    <source>
        <strain evidence="1">RCP-MX</strain>
    </source>
</reference>
<protein>
    <submittedName>
        <fullName evidence="1">Uncharacterized protein</fullName>
    </submittedName>
</protein>
<accession>A0ABQ8U7I1</accession>
<dbReference type="Proteomes" id="UP001141327">
    <property type="component" value="Unassembled WGS sequence"/>
</dbReference>
<name>A0ABQ8U7I1_9EUKA</name>
<keyword evidence="2" id="KW-1185">Reference proteome</keyword>
<sequence>MKRGEYQSVPECTKMYQLVPQQVPKFCTNRWWYFTKPVYQILVVYQSGPDAPPLQAGTSPKSLGTSPKSSWYFTKITKGTNHTCHMTTLEDQVRYQTALVPSGEAPLNSPWSSSVSEAASTKYQPNVLKKYQTVPKERKVPGRVPEKYQGEYQKSTKGGYQEYQTTRYKNFLVLFGTFPLSSCIHFAPITILQQSCSPPPTIISQMSSSLKGNSTNPTCFFKKLNQVNVTPTPFLPLLHPHPSL</sequence>
<gene>
    <name evidence="1" type="ORF">PAPYR_11039</name>
</gene>
<proteinExistence type="predicted"/>